<dbReference type="InterPro" id="IPR050210">
    <property type="entry name" value="tRNA_Adenine-N(6)_MTase"/>
</dbReference>
<comment type="caution">
    <text evidence="2">The sequence shown here is derived from an EMBL/GenBank/DDBJ whole genome shotgun (WGS) entry which is preliminary data.</text>
</comment>
<dbReference type="Gene3D" id="3.40.50.150">
    <property type="entry name" value="Vaccinia Virus protein VP39"/>
    <property type="match status" value="1"/>
</dbReference>
<feature type="domain" description="Methyltransferase small" evidence="1">
    <location>
        <begin position="58"/>
        <end position="155"/>
    </location>
</feature>
<dbReference type="Proteomes" id="UP001189429">
    <property type="component" value="Unassembled WGS sequence"/>
</dbReference>
<reference evidence="2" key="1">
    <citation type="submission" date="2023-10" db="EMBL/GenBank/DDBJ databases">
        <authorList>
            <person name="Chen Y."/>
            <person name="Shah S."/>
            <person name="Dougan E. K."/>
            <person name="Thang M."/>
            <person name="Chan C."/>
        </authorList>
    </citation>
    <scope>NUCLEOTIDE SEQUENCE [LARGE SCALE GENOMIC DNA]</scope>
</reference>
<dbReference type="Pfam" id="PF05175">
    <property type="entry name" value="MTS"/>
    <property type="match status" value="1"/>
</dbReference>
<accession>A0ABN9Y7K3</accession>
<dbReference type="PANTHER" id="PTHR47739:SF1">
    <property type="entry name" value="TRNA1(VAL) (ADENINE(37)-N6)-METHYLTRANSFERASE"/>
    <property type="match status" value="1"/>
</dbReference>
<sequence>MPTLARAQLLCPLRPAARGAAAPARCPRVTESRFCHGWTLHQLADGYRYCADDVVCSHLAMEARPGARRLLELGSGVGTIGLLWLGQQPRPPPPGSCRLLEAQEVSVALCRRTLRRWGLEDSVDLRHGDLREPETVASLGTGFDLVVTNPPYMQPNVGALPRSSQKRHCRHELRGGLRDFCAAARAALAPGHGRLCLVHTASRDAEVSETLREFGFQILRRVGIFWRGSRKSVAFVAASGAPGGAATGGPGPAEEAVEVQQADGAWSPQYRGICEQLGL</sequence>
<name>A0ABN9Y7K3_9DINO</name>
<dbReference type="InterPro" id="IPR029063">
    <property type="entry name" value="SAM-dependent_MTases_sf"/>
</dbReference>
<dbReference type="InterPro" id="IPR002052">
    <property type="entry name" value="DNA_methylase_N6_adenine_CS"/>
</dbReference>
<proteinExistence type="predicted"/>
<gene>
    <name evidence="2" type="ORF">PCOR1329_LOCUS83188</name>
</gene>
<dbReference type="InterPro" id="IPR007848">
    <property type="entry name" value="Small_mtfrase_dom"/>
</dbReference>
<dbReference type="PANTHER" id="PTHR47739">
    <property type="entry name" value="TRNA1(VAL) (ADENINE(37)-N6)-METHYLTRANSFERASE"/>
    <property type="match status" value="1"/>
</dbReference>
<evidence type="ECO:0000259" key="1">
    <source>
        <dbReference type="Pfam" id="PF05175"/>
    </source>
</evidence>
<dbReference type="EMBL" id="CAUYUJ010022034">
    <property type="protein sequence ID" value="CAK0908531.1"/>
    <property type="molecule type" value="Genomic_DNA"/>
</dbReference>
<keyword evidence="3" id="KW-1185">Reference proteome</keyword>
<dbReference type="CDD" id="cd02440">
    <property type="entry name" value="AdoMet_MTases"/>
    <property type="match status" value="1"/>
</dbReference>
<evidence type="ECO:0000313" key="2">
    <source>
        <dbReference type="EMBL" id="CAK0908531.1"/>
    </source>
</evidence>
<protein>
    <recommendedName>
        <fullName evidence="1">Methyltransferase small domain-containing protein</fullName>
    </recommendedName>
</protein>
<dbReference type="PROSITE" id="PS00092">
    <property type="entry name" value="N6_MTASE"/>
    <property type="match status" value="1"/>
</dbReference>
<organism evidence="2 3">
    <name type="scientific">Prorocentrum cordatum</name>
    <dbReference type="NCBI Taxonomy" id="2364126"/>
    <lineage>
        <taxon>Eukaryota</taxon>
        <taxon>Sar</taxon>
        <taxon>Alveolata</taxon>
        <taxon>Dinophyceae</taxon>
        <taxon>Prorocentrales</taxon>
        <taxon>Prorocentraceae</taxon>
        <taxon>Prorocentrum</taxon>
    </lineage>
</organism>
<evidence type="ECO:0000313" key="3">
    <source>
        <dbReference type="Proteomes" id="UP001189429"/>
    </source>
</evidence>
<dbReference type="SUPFAM" id="SSF53335">
    <property type="entry name" value="S-adenosyl-L-methionine-dependent methyltransferases"/>
    <property type="match status" value="1"/>
</dbReference>